<keyword evidence="2" id="KW-1185">Reference proteome</keyword>
<evidence type="ECO:0000313" key="1">
    <source>
        <dbReference type="EMBL" id="KAJ0170630.1"/>
    </source>
</evidence>
<protein>
    <submittedName>
        <fullName evidence="1">Uncharacterized protein</fullName>
    </submittedName>
</protein>
<reference evidence="1 2" key="1">
    <citation type="journal article" date="2021" name="Front. Genet.">
        <title>Chromosome-Level Genome Assembly Reveals Significant Gene Expansion in the Toll and IMD Signaling Pathways of Dendrolimus kikuchii.</title>
        <authorList>
            <person name="Zhou J."/>
            <person name="Wu P."/>
            <person name="Xiong Z."/>
            <person name="Liu N."/>
            <person name="Zhao N."/>
            <person name="Ji M."/>
            <person name="Qiu Y."/>
            <person name="Yang B."/>
        </authorList>
    </citation>
    <scope>NUCLEOTIDE SEQUENCE [LARGE SCALE GENOMIC DNA]</scope>
    <source>
        <strain evidence="1">Ann1</strain>
    </source>
</reference>
<name>A0ACC1CGA0_9NEOP</name>
<comment type="caution">
    <text evidence="1">The sequence shown here is derived from an EMBL/GenBank/DDBJ whole genome shotgun (WGS) entry which is preliminary data.</text>
</comment>
<proteinExistence type="predicted"/>
<sequence length="595" mass="68894">MDLLHIIFDINKAQNICCLCLTSNENNINIFNVIEIFDKELRSSVTLKNMFTTILPEHEIFLDQACNSCTDLMIKLFVILRKSSIKKQLFTSLLGQINEKINQFDLTKRVMTINLYNPSGIPTQVNPSIICNKCDMKFNTREEVIKHTKLGHTQSCNATVCPTCGKKWPTTKQLKAHLNSHNFKQCPYCFKILKTHAHYNKHVRNHLRAYNEVKHRVILKNDFVEGHLTNVNNNSNNVRNHLELDKEAINATSDLNPKSIDGLKENLISQNNEKADYVKTFPEVCNTSQTSSFQIFNEENLYTRDKVEDNNIFDENSTNDPEDSNIVNLNNLKTTIDYIDKAVVKNDLRTLKQLAYETYFNRSTKKTVIDEICINNSGLIDGKSKKLICTDICTPKQCKDDCLVHDIAFHSTNNAMQNTSHTDSYISMDVIEFEQNYTSKNKPTSKLKKYYSCEHCSYKSVAKPNLEAHYNKIHLNTRPYACEICLKSFYRKSNLREHVITHNKTKNITCEVCGSNFASKKTLETHLKIHTGIKKFHCDICNIYFCHKNHLNEHIKRSHMEKLVCCMFCEKKYGLKKDLNRHVARVHQVANYHIL</sequence>
<gene>
    <name evidence="1" type="ORF">K1T71_014001</name>
</gene>
<accession>A0ACC1CGA0</accession>
<evidence type="ECO:0000313" key="2">
    <source>
        <dbReference type="Proteomes" id="UP000824533"/>
    </source>
</evidence>
<dbReference type="Proteomes" id="UP000824533">
    <property type="component" value="Linkage Group LG27"/>
</dbReference>
<organism evidence="1 2">
    <name type="scientific">Dendrolimus kikuchii</name>
    <dbReference type="NCBI Taxonomy" id="765133"/>
    <lineage>
        <taxon>Eukaryota</taxon>
        <taxon>Metazoa</taxon>
        <taxon>Ecdysozoa</taxon>
        <taxon>Arthropoda</taxon>
        <taxon>Hexapoda</taxon>
        <taxon>Insecta</taxon>
        <taxon>Pterygota</taxon>
        <taxon>Neoptera</taxon>
        <taxon>Endopterygota</taxon>
        <taxon>Lepidoptera</taxon>
        <taxon>Glossata</taxon>
        <taxon>Ditrysia</taxon>
        <taxon>Bombycoidea</taxon>
        <taxon>Lasiocampidae</taxon>
        <taxon>Dendrolimus</taxon>
    </lineage>
</organism>
<dbReference type="EMBL" id="CM034413">
    <property type="protein sequence ID" value="KAJ0170630.1"/>
    <property type="molecule type" value="Genomic_DNA"/>
</dbReference>